<sequence>MGWSLSAFLIIAISCASILIDIAFFIVLLSTPDNLHLPGLTEITIRVGHITRFQLNYFCDLLKTSLVPILEKTPNGLPHFSVVEQNLPAFSVLLSPLPALLPLTPFLAVFSYTPSMQVSYAFDYVDDYVAWCYPPPTNCTFRPVNLSTWDLGPPTTAIPPTFVSSGSSLFSRGSAAIAQNRTAFLELIPTRNASRPGALWMYWAPIFNQTSGVLSGGAMAAVHVMDWSKIFSWWKPEIPKETFEVWSV</sequence>
<keyword evidence="3" id="KW-1185">Reference proteome</keyword>
<evidence type="ECO:0000256" key="1">
    <source>
        <dbReference type="SAM" id="Phobius"/>
    </source>
</evidence>
<dbReference type="Proteomes" id="UP001141327">
    <property type="component" value="Unassembled WGS sequence"/>
</dbReference>
<reference evidence="2" key="1">
    <citation type="journal article" date="2022" name="bioRxiv">
        <title>Genomics of Preaxostyla Flagellates Illuminates Evolutionary Transitions and the Path Towards Mitochondrial Loss.</title>
        <authorList>
            <person name="Novak L.V.F."/>
            <person name="Treitli S.C."/>
            <person name="Pyrih J."/>
            <person name="Halakuc P."/>
            <person name="Pipaliya S.V."/>
            <person name="Vacek V."/>
            <person name="Brzon O."/>
            <person name="Soukal P."/>
            <person name="Eme L."/>
            <person name="Dacks J.B."/>
            <person name="Karnkowska A."/>
            <person name="Elias M."/>
            <person name="Hampl V."/>
        </authorList>
    </citation>
    <scope>NUCLEOTIDE SEQUENCE</scope>
    <source>
        <strain evidence="2">RCP-MX</strain>
    </source>
</reference>
<evidence type="ECO:0000313" key="2">
    <source>
        <dbReference type="EMBL" id="KAJ4458574.1"/>
    </source>
</evidence>
<feature type="transmembrane region" description="Helical" evidence="1">
    <location>
        <begin position="7"/>
        <end position="29"/>
    </location>
</feature>
<accession>A0ABQ8UH54</accession>
<evidence type="ECO:0000313" key="3">
    <source>
        <dbReference type="Proteomes" id="UP001141327"/>
    </source>
</evidence>
<keyword evidence="1" id="KW-0472">Membrane</keyword>
<gene>
    <name evidence="2" type="ORF">PAPYR_5535</name>
</gene>
<organism evidence="2 3">
    <name type="scientific">Paratrimastix pyriformis</name>
    <dbReference type="NCBI Taxonomy" id="342808"/>
    <lineage>
        <taxon>Eukaryota</taxon>
        <taxon>Metamonada</taxon>
        <taxon>Preaxostyla</taxon>
        <taxon>Paratrimastigidae</taxon>
        <taxon>Paratrimastix</taxon>
    </lineage>
</organism>
<comment type="caution">
    <text evidence="2">The sequence shown here is derived from an EMBL/GenBank/DDBJ whole genome shotgun (WGS) entry which is preliminary data.</text>
</comment>
<feature type="transmembrane region" description="Helical" evidence="1">
    <location>
        <begin position="87"/>
        <end position="110"/>
    </location>
</feature>
<protein>
    <submittedName>
        <fullName evidence="2">Uncharacterized protein</fullName>
    </submittedName>
</protein>
<proteinExistence type="predicted"/>
<keyword evidence="1" id="KW-1133">Transmembrane helix</keyword>
<keyword evidence="1" id="KW-0812">Transmembrane</keyword>
<name>A0ABQ8UH54_9EUKA</name>
<dbReference type="EMBL" id="JAPMOS010000027">
    <property type="protein sequence ID" value="KAJ4458574.1"/>
    <property type="molecule type" value="Genomic_DNA"/>
</dbReference>